<dbReference type="Pfam" id="PF07883">
    <property type="entry name" value="Cupin_2"/>
    <property type="match status" value="1"/>
</dbReference>
<comment type="caution">
    <text evidence="2">The sequence shown here is derived from an EMBL/GenBank/DDBJ whole genome shotgun (WGS) entry which is preliminary data.</text>
</comment>
<organism evidence="2 3">
    <name type="scientific">Henriciella pelagia</name>
    <dbReference type="NCBI Taxonomy" id="1977912"/>
    <lineage>
        <taxon>Bacteria</taxon>
        <taxon>Pseudomonadati</taxon>
        <taxon>Pseudomonadota</taxon>
        <taxon>Alphaproteobacteria</taxon>
        <taxon>Hyphomonadales</taxon>
        <taxon>Hyphomonadaceae</taxon>
        <taxon>Henriciella</taxon>
    </lineage>
</organism>
<evidence type="ECO:0000313" key="2">
    <source>
        <dbReference type="EMBL" id="GGB64714.1"/>
    </source>
</evidence>
<dbReference type="InterPro" id="IPR013096">
    <property type="entry name" value="Cupin_2"/>
</dbReference>
<sequence>MSKTLAQSELFMHSPREGAEDLGNGMHRKLLGYDADLMLVKVWFDKGAVGEVHSHPHTQTAYVLKGKFEVFVDGKTEVLEEGGCFFVPSGADHGAVCLEEGILLDIFSPAREDFLTGGGY</sequence>
<dbReference type="EMBL" id="BMKF01000001">
    <property type="protein sequence ID" value="GGB64714.1"/>
    <property type="molecule type" value="Genomic_DNA"/>
</dbReference>
<evidence type="ECO:0000259" key="1">
    <source>
        <dbReference type="Pfam" id="PF07883"/>
    </source>
</evidence>
<dbReference type="PIRSF" id="PIRSF029883">
    <property type="entry name" value="KdgF"/>
    <property type="match status" value="1"/>
</dbReference>
<dbReference type="PANTHER" id="PTHR40112">
    <property type="entry name" value="H2HPP ISOMERASE"/>
    <property type="match status" value="1"/>
</dbReference>
<dbReference type="Gene3D" id="2.60.120.10">
    <property type="entry name" value="Jelly Rolls"/>
    <property type="match status" value="1"/>
</dbReference>
<dbReference type="PANTHER" id="PTHR40112:SF1">
    <property type="entry name" value="H2HPP ISOMERASE"/>
    <property type="match status" value="1"/>
</dbReference>
<dbReference type="InterPro" id="IPR014710">
    <property type="entry name" value="RmlC-like_jellyroll"/>
</dbReference>
<name>A0ABQ1JBJ8_9PROT</name>
<evidence type="ECO:0000313" key="3">
    <source>
        <dbReference type="Proteomes" id="UP000628854"/>
    </source>
</evidence>
<dbReference type="InterPro" id="IPR052535">
    <property type="entry name" value="Bacilysin_H2HPP_isomerase"/>
</dbReference>
<accession>A0ABQ1JBJ8</accession>
<dbReference type="SUPFAM" id="SSF51182">
    <property type="entry name" value="RmlC-like cupins"/>
    <property type="match status" value="1"/>
</dbReference>
<dbReference type="InterPro" id="IPR025499">
    <property type="entry name" value="KdgF"/>
</dbReference>
<gene>
    <name evidence="2" type="ORF">GCM10011503_11900</name>
</gene>
<dbReference type="Proteomes" id="UP000628854">
    <property type="component" value="Unassembled WGS sequence"/>
</dbReference>
<dbReference type="InterPro" id="IPR011051">
    <property type="entry name" value="RmlC_Cupin_sf"/>
</dbReference>
<reference evidence="3" key="1">
    <citation type="journal article" date="2019" name="Int. J. Syst. Evol. Microbiol.">
        <title>The Global Catalogue of Microorganisms (GCM) 10K type strain sequencing project: providing services to taxonomists for standard genome sequencing and annotation.</title>
        <authorList>
            <consortium name="The Broad Institute Genomics Platform"/>
            <consortium name="The Broad Institute Genome Sequencing Center for Infectious Disease"/>
            <person name="Wu L."/>
            <person name="Ma J."/>
        </authorList>
    </citation>
    <scope>NUCLEOTIDE SEQUENCE [LARGE SCALE GENOMIC DNA]</scope>
    <source>
        <strain evidence="3">CGMCC 1.15928</strain>
    </source>
</reference>
<dbReference type="RefSeq" id="WP_084391420.1">
    <property type="nucleotide sequence ID" value="NZ_BMKF01000001.1"/>
</dbReference>
<keyword evidence="3" id="KW-1185">Reference proteome</keyword>
<dbReference type="CDD" id="cd02238">
    <property type="entry name" value="cupin_KdgF"/>
    <property type="match status" value="1"/>
</dbReference>
<proteinExistence type="predicted"/>
<feature type="domain" description="Cupin type-2" evidence="1">
    <location>
        <begin position="44"/>
        <end position="100"/>
    </location>
</feature>
<protein>
    <submittedName>
        <fullName evidence="2">Cupin</fullName>
    </submittedName>
</protein>